<dbReference type="InterPro" id="IPR023120">
    <property type="entry name" value="WHTH_transcript_rep_HrcA_IDD"/>
</dbReference>
<dbReference type="Gene3D" id="3.30.390.60">
    <property type="entry name" value="Heat-inducible transcription repressor hrca homolog, domain 3"/>
    <property type="match status" value="1"/>
</dbReference>
<dbReference type="Pfam" id="PF01628">
    <property type="entry name" value="HrcA"/>
    <property type="match status" value="1"/>
</dbReference>
<dbReference type="SUPFAM" id="SSF46785">
    <property type="entry name" value="Winged helix' DNA-binding domain"/>
    <property type="match status" value="1"/>
</dbReference>
<dbReference type="Proteomes" id="UP000027936">
    <property type="component" value="Unassembled WGS sequence"/>
</dbReference>
<evidence type="ECO:0000259" key="7">
    <source>
        <dbReference type="Pfam" id="PF01628"/>
    </source>
</evidence>
<dbReference type="InterPro" id="IPR002571">
    <property type="entry name" value="HrcA"/>
</dbReference>
<dbReference type="GO" id="GO:0003677">
    <property type="term" value="F:DNA binding"/>
    <property type="evidence" value="ECO:0007669"/>
    <property type="project" value="InterPro"/>
</dbReference>
<sequence>MLTERQLLILQVIIDDFIRSAQAVGSRTIAKKEDISFSPATIRNDMADLEEMGFIEKPHTSSGRIPSEKGYRFYVDHLLSPSSINEEEIGTIRSLFDSRIYEIEMVAKKSAKLLSEFTNYTTIVLGPELMETRLKQIQMIPLNRDSVVAIIVTDTGHVEHRTLSLPDGLDSSELEKLVNVLNEQLKGCPIAELQECVQKELVGIIKKNLYDHNRVFELLTNLFGHTKAEKVFYGGKTNMFSQPEFNDIGKIRSLLSVIEQESVIYNLFKSTSTGITVKIGQENQMQEMQDCSVITATYSIGNEPMGTIAILGPTRMEYARVITLLNIFSQDLSKALTSLYQNEK</sequence>
<dbReference type="Gene3D" id="1.10.10.10">
    <property type="entry name" value="Winged helix-like DNA-binding domain superfamily/Winged helix DNA-binding domain"/>
    <property type="match status" value="1"/>
</dbReference>
<evidence type="ECO:0000256" key="2">
    <source>
        <dbReference type="ARBA" id="ARBA00023015"/>
    </source>
</evidence>
<dbReference type="InterPro" id="IPR029016">
    <property type="entry name" value="GAF-like_dom_sf"/>
</dbReference>
<dbReference type="HAMAP" id="MF_00081">
    <property type="entry name" value="HrcA"/>
    <property type="match status" value="1"/>
</dbReference>
<dbReference type="FunFam" id="1.10.10.10:FF:000049">
    <property type="entry name" value="Heat-inducible transcription repressor HrcA"/>
    <property type="match status" value="1"/>
</dbReference>
<evidence type="ECO:0000313" key="10">
    <source>
        <dbReference type="Proteomes" id="UP000027936"/>
    </source>
</evidence>
<dbReference type="GO" id="GO:0045892">
    <property type="term" value="P:negative regulation of DNA-templated transcription"/>
    <property type="evidence" value="ECO:0007669"/>
    <property type="project" value="UniProtKB-UniRule"/>
</dbReference>
<keyword evidence="3 6" id="KW-0346">Stress response</keyword>
<dbReference type="NCBIfam" id="TIGR00331">
    <property type="entry name" value="hrcA"/>
    <property type="match status" value="1"/>
</dbReference>
<dbReference type="PATRIC" id="fig|1348973.3.peg.2461"/>
<evidence type="ECO:0000256" key="6">
    <source>
        <dbReference type="HAMAP-Rule" id="MF_00081"/>
    </source>
</evidence>
<organism evidence="9 10">
    <name type="scientific">Schinkia azotoformans MEV2011</name>
    <dbReference type="NCBI Taxonomy" id="1348973"/>
    <lineage>
        <taxon>Bacteria</taxon>
        <taxon>Bacillati</taxon>
        <taxon>Bacillota</taxon>
        <taxon>Bacilli</taxon>
        <taxon>Bacillales</taxon>
        <taxon>Bacillaceae</taxon>
        <taxon>Calidifontibacillus/Schinkia group</taxon>
        <taxon>Schinkia</taxon>
    </lineage>
</organism>
<dbReference type="PIRSF" id="PIRSF005485">
    <property type="entry name" value="HrcA"/>
    <property type="match status" value="1"/>
</dbReference>
<comment type="function">
    <text evidence="5 6">Negative regulator of class I heat shock genes (grpE-dnaK-dnaJ and groELS operons). Prevents heat-shock induction of these operons.</text>
</comment>
<dbReference type="Pfam" id="PF03444">
    <property type="entry name" value="WHD_HrcA"/>
    <property type="match status" value="1"/>
</dbReference>
<evidence type="ECO:0000256" key="3">
    <source>
        <dbReference type="ARBA" id="ARBA00023016"/>
    </source>
</evidence>
<accession>A0A072NY25</accession>
<dbReference type="InterPro" id="IPR036390">
    <property type="entry name" value="WH_DNA-bd_sf"/>
</dbReference>
<evidence type="ECO:0000313" key="9">
    <source>
        <dbReference type="EMBL" id="KEF38125.1"/>
    </source>
</evidence>
<evidence type="ECO:0000256" key="1">
    <source>
        <dbReference type="ARBA" id="ARBA00022491"/>
    </source>
</evidence>
<dbReference type="PANTHER" id="PTHR34824">
    <property type="entry name" value="HEAT-INDUCIBLE TRANSCRIPTION REPRESSOR HRCA"/>
    <property type="match status" value="1"/>
</dbReference>
<dbReference type="Gene3D" id="3.30.450.40">
    <property type="match status" value="1"/>
</dbReference>
<dbReference type="RefSeq" id="WP_035195882.1">
    <property type="nucleotide sequence ID" value="NZ_JJRY01000009.1"/>
</dbReference>
<name>A0A072NY25_SCHAZ</name>
<dbReference type="EMBL" id="JJRY01000009">
    <property type="protein sequence ID" value="KEF38125.1"/>
    <property type="molecule type" value="Genomic_DNA"/>
</dbReference>
<feature type="domain" description="Heat-inducible transcription repressor HrcA C-terminal" evidence="7">
    <location>
        <begin position="106"/>
        <end position="322"/>
    </location>
</feature>
<dbReference type="AlphaFoldDB" id="A0A072NY25"/>
<keyword evidence="1 6" id="KW-0678">Repressor</keyword>
<dbReference type="PANTHER" id="PTHR34824:SF1">
    <property type="entry name" value="HEAT-INDUCIBLE TRANSCRIPTION REPRESSOR HRCA"/>
    <property type="match status" value="1"/>
</dbReference>
<evidence type="ECO:0000259" key="8">
    <source>
        <dbReference type="Pfam" id="PF03444"/>
    </source>
</evidence>
<comment type="similarity">
    <text evidence="6">Belongs to the HrcA family.</text>
</comment>
<proteinExistence type="inferred from homology"/>
<evidence type="ECO:0000256" key="5">
    <source>
        <dbReference type="ARBA" id="ARBA00055319"/>
    </source>
</evidence>
<dbReference type="SUPFAM" id="SSF55781">
    <property type="entry name" value="GAF domain-like"/>
    <property type="match status" value="1"/>
</dbReference>
<feature type="domain" description="Winged helix-turn-helix transcription repressor HrcA DNA-binding" evidence="8">
    <location>
        <begin position="1"/>
        <end position="72"/>
    </location>
</feature>
<dbReference type="InterPro" id="IPR021153">
    <property type="entry name" value="HrcA_C"/>
</dbReference>
<gene>
    <name evidence="6" type="primary">hrcA</name>
    <name evidence="9" type="ORF">M670_02543</name>
</gene>
<reference evidence="9 10" key="1">
    <citation type="submission" date="2014-04" db="EMBL/GenBank/DDBJ databases">
        <title>Draft genome sequence of Bacillus azotoformans MEV2011, a (co-) denitrifying strain unable to grow in the presence of oxygen.</title>
        <authorList>
            <person name="Nielsen M."/>
            <person name="Schreiber L."/>
            <person name="Finster K."/>
            <person name="Schramm A."/>
        </authorList>
    </citation>
    <scope>NUCLEOTIDE SEQUENCE [LARGE SCALE GENOMIC DNA]</scope>
    <source>
        <strain evidence="9 10">MEV2011</strain>
    </source>
</reference>
<dbReference type="InterPro" id="IPR036388">
    <property type="entry name" value="WH-like_DNA-bd_sf"/>
</dbReference>
<evidence type="ECO:0000256" key="4">
    <source>
        <dbReference type="ARBA" id="ARBA00023163"/>
    </source>
</evidence>
<dbReference type="InterPro" id="IPR005104">
    <property type="entry name" value="WHTH_HrcA_DNA-bd"/>
</dbReference>
<protein>
    <recommendedName>
        <fullName evidence="6">Heat-inducible transcription repressor HrcA</fullName>
    </recommendedName>
</protein>
<keyword evidence="4 6" id="KW-0804">Transcription</keyword>
<dbReference type="OrthoDB" id="9783139at2"/>
<keyword evidence="2 6" id="KW-0805">Transcription regulation</keyword>
<comment type="caution">
    <text evidence="9">The sequence shown here is derived from an EMBL/GenBank/DDBJ whole genome shotgun (WGS) entry which is preliminary data.</text>
</comment>